<dbReference type="Proteomes" id="UP001634394">
    <property type="component" value="Unassembled WGS sequence"/>
</dbReference>
<proteinExistence type="predicted"/>
<dbReference type="Pfam" id="PF07679">
    <property type="entry name" value="I-set"/>
    <property type="match status" value="1"/>
</dbReference>
<dbReference type="InterPro" id="IPR003598">
    <property type="entry name" value="Ig_sub2"/>
</dbReference>
<feature type="domain" description="Ig-like" evidence="1">
    <location>
        <begin position="10"/>
        <end position="103"/>
    </location>
</feature>
<dbReference type="InterPro" id="IPR013783">
    <property type="entry name" value="Ig-like_fold"/>
</dbReference>
<dbReference type="InterPro" id="IPR036179">
    <property type="entry name" value="Ig-like_dom_sf"/>
</dbReference>
<accession>A0ABD3W039</accession>
<dbReference type="SMART" id="SM00409">
    <property type="entry name" value="IG"/>
    <property type="match status" value="2"/>
</dbReference>
<dbReference type="AlphaFoldDB" id="A0ABD3W039"/>
<name>A0ABD3W039_SINWO</name>
<dbReference type="InterPro" id="IPR003599">
    <property type="entry name" value="Ig_sub"/>
</dbReference>
<dbReference type="InterPro" id="IPR037448">
    <property type="entry name" value="Zig-8"/>
</dbReference>
<dbReference type="SUPFAM" id="SSF48726">
    <property type="entry name" value="Immunoglobulin"/>
    <property type="match status" value="2"/>
</dbReference>
<dbReference type="PANTHER" id="PTHR23279">
    <property type="entry name" value="DEFECTIVE PROBOSCIS EXTENSION RESPONSE DPR -RELATED"/>
    <property type="match status" value="1"/>
</dbReference>
<sequence>NAKYFTTSIPAFLEKPQNATYTAGELAILYCSVINLGTKTVVWKRADESTPLTIGTLTYAPDDRIQVKNVPHKDQWNLIIKNVKTEDEGEYVCQISTTDRSLRQSVFLEIEEAPLYFCHSETPFDIDFCMLTGIEISGNTYVEKGDKISLICNATTQYYPPEALDWFRNGNRITTDEDGGIKISKKISLKENTITSILEIEKAQMEDDGNYVCRSSDLLITNVKLHVLNAGTSKERRAFEAYRRRTTAFEAYRRRTTAFEAYRRRTTAFEAYRRRTTAFEAYRRRTTTFEAYRRRTTAFEAYRRRICQYLI</sequence>
<evidence type="ECO:0000313" key="2">
    <source>
        <dbReference type="EMBL" id="KAL3867227.1"/>
    </source>
</evidence>
<feature type="domain" description="Ig-like" evidence="1">
    <location>
        <begin position="123"/>
        <end position="217"/>
    </location>
</feature>
<keyword evidence="3" id="KW-1185">Reference proteome</keyword>
<protein>
    <recommendedName>
        <fullName evidence="1">Ig-like domain-containing protein</fullName>
    </recommendedName>
</protein>
<dbReference type="Gene3D" id="2.60.40.10">
    <property type="entry name" value="Immunoglobulins"/>
    <property type="match status" value="2"/>
</dbReference>
<dbReference type="PROSITE" id="PS50835">
    <property type="entry name" value="IG_LIKE"/>
    <property type="match status" value="2"/>
</dbReference>
<reference evidence="2 3" key="1">
    <citation type="submission" date="2024-11" db="EMBL/GenBank/DDBJ databases">
        <title>Chromosome-level genome assembly of the freshwater bivalve Anodonta woodiana.</title>
        <authorList>
            <person name="Chen X."/>
        </authorList>
    </citation>
    <scope>NUCLEOTIDE SEQUENCE [LARGE SCALE GENOMIC DNA]</scope>
    <source>
        <strain evidence="2">MN2024</strain>
        <tissue evidence="2">Gills</tissue>
    </source>
</reference>
<dbReference type="InterPro" id="IPR007110">
    <property type="entry name" value="Ig-like_dom"/>
</dbReference>
<organism evidence="2 3">
    <name type="scientific">Sinanodonta woodiana</name>
    <name type="common">Chinese pond mussel</name>
    <name type="synonym">Anodonta woodiana</name>
    <dbReference type="NCBI Taxonomy" id="1069815"/>
    <lineage>
        <taxon>Eukaryota</taxon>
        <taxon>Metazoa</taxon>
        <taxon>Spiralia</taxon>
        <taxon>Lophotrochozoa</taxon>
        <taxon>Mollusca</taxon>
        <taxon>Bivalvia</taxon>
        <taxon>Autobranchia</taxon>
        <taxon>Heteroconchia</taxon>
        <taxon>Palaeoheterodonta</taxon>
        <taxon>Unionida</taxon>
        <taxon>Unionoidea</taxon>
        <taxon>Unionidae</taxon>
        <taxon>Unioninae</taxon>
        <taxon>Sinanodonta</taxon>
    </lineage>
</organism>
<dbReference type="PANTHER" id="PTHR23279:SF36">
    <property type="entry name" value="DEFECTIVE PROBOSCIS EXTENSION RESPONSE 9, ISOFORM A"/>
    <property type="match status" value="1"/>
</dbReference>
<evidence type="ECO:0000259" key="1">
    <source>
        <dbReference type="PROSITE" id="PS50835"/>
    </source>
</evidence>
<gene>
    <name evidence="2" type="ORF">ACJMK2_044443</name>
</gene>
<dbReference type="Pfam" id="PF13927">
    <property type="entry name" value="Ig_3"/>
    <property type="match status" value="1"/>
</dbReference>
<dbReference type="InterPro" id="IPR013098">
    <property type="entry name" value="Ig_I-set"/>
</dbReference>
<feature type="non-terminal residue" evidence="2">
    <location>
        <position position="1"/>
    </location>
</feature>
<evidence type="ECO:0000313" key="3">
    <source>
        <dbReference type="Proteomes" id="UP001634394"/>
    </source>
</evidence>
<comment type="caution">
    <text evidence="2">The sequence shown here is derived from an EMBL/GenBank/DDBJ whole genome shotgun (WGS) entry which is preliminary data.</text>
</comment>
<dbReference type="SMART" id="SM00408">
    <property type="entry name" value="IGc2"/>
    <property type="match status" value="2"/>
</dbReference>
<dbReference type="EMBL" id="JBJQND010000009">
    <property type="protein sequence ID" value="KAL3867227.1"/>
    <property type="molecule type" value="Genomic_DNA"/>
</dbReference>